<feature type="compositionally biased region" description="Basic and acidic residues" evidence="7">
    <location>
        <begin position="1197"/>
        <end position="1206"/>
    </location>
</feature>
<keyword evidence="5" id="KW-0472">Membrane</keyword>
<dbReference type="EMBL" id="QKKF02019844">
    <property type="protein sequence ID" value="RZF39379.1"/>
    <property type="molecule type" value="Genomic_DNA"/>
</dbReference>
<dbReference type="PANTHER" id="PTHR11977">
    <property type="entry name" value="VILLIN"/>
    <property type="match status" value="1"/>
</dbReference>
<protein>
    <recommendedName>
        <fullName evidence="8">HP domain-containing protein</fullName>
    </recommendedName>
</protein>
<feature type="compositionally biased region" description="Low complexity" evidence="7">
    <location>
        <begin position="13"/>
        <end position="30"/>
    </location>
</feature>
<dbReference type="Gene3D" id="1.10.950.10">
    <property type="entry name" value="Villin headpiece domain"/>
    <property type="match status" value="1"/>
</dbReference>
<dbReference type="Proteomes" id="UP000291343">
    <property type="component" value="Unassembled WGS sequence"/>
</dbReference>
<dbReference type="InterPro" id="IPR003128">
    <property type="entry name" value="Villin_headpiece"/>
</dbReference>
<dbReference type="SMR" id="A0A482X0N8"/>
<feature type="region of interest" description="Disordered" evidence="7">
    <location>
        <begin position="719"/>
        <end position="754"/>
    </location>
</feature>
<feature type="region of interest" description="Disordered" evidence="7">
    <location>
        <begin position="2272"/>
        <end position="2291"/>
    </location>
</feature>
<feature type="compositionally biased region" description="Basic and acidic residues" evidence="7">
    <location>
        <begin position="361"/>
        <end position="371"/>
    </location>
</feature>
<evidence type="ECO:0000313" key="10">
    <source>
        <dbReference type="Proteomes" id="UP000291343"/>
    </source>
</evidence>
<dbReference type="GO" id="GO:0051015">
    <property type="term" value="F:actin filament binding"/>
    <property type="evidence" value="ECO:0007669"/>
    <property type="project" value="InterPro"/>
</dbReference>
<evidence type="ECO:0000256" key="3">
    <source>
        <dbReference type="ARBA" id="ARBA00022490"/>
    </source>
</evidence>
<dbReference type="InterPro" id="IPR036886">
    <property type="entry name" value="Villin_headpiece_dom_sf"/>
</dbReference>
<feature type="compositionally biased region" description="Basic and acidic residues" evidence="7">
    <location>
        <begin position="952"/>
        <end position="962"/>
    </location>
</feature>
<keyword evidence="3" id="KW-0963">Cytoplasm</keyword>
<feature type="domain" description="HP" evidence="8">
    <location>
        <begin position="2379"/>
        <end position="2442"/>
    </location>
</feature>
<feature type="compositionally biased region" description="Basic and acidic residues" evidence="7">
    <location>
        <begin position="1024"/>
        <end position="1042"/>
    </location>
</feature>
<evidence type="ECO:0000256" key="4">
    <source>
        <dbReference type="ARBA" id="ARBA00022737"/>
    </source>
</evidence>
<accession>A0A482X0N8</accession>
<dbReference type="GO" id="GO:0051016">
    <property type="term" value="P:barbed-end actin filament capping"/>
    <property type="evidence" value="ECO:0007669"/>
    <property type="project" value="TreeGrafter"/>
</dbReference>
<proteinExistence type="predicted"/>
<dbReference type="Gene3D" id="3.40.20.10">
    <property type="entry name" value="Severin"/>
    <property type="match status" value="5"/>
</dbReference>
<evidence type="ECO:0000256" key="1">
    <source>
        <dbReference type="ARBA" id="ARBA00004170"/>
    </source>
</evidence>
<dbReference type="GO" id="GO:0008154">
    <property type="term" value="P:actin polymerization or depolymerization"/>
    <property type="evidence" value="ECO:0007669"/>
    <property type="project" value="TreeGrafter"/>
</dbReference>
<feature type="compositionally biased region" description="Low complexity" evidence="7">
    <location>
        <begin position="771"/>
        <end position="782"/>
    </location>
</feature>
<feature type="compositionally biased region" description="Polar residues" evidence="7">
    <location>
        <begin position="745"/>
        <end position="754"/>
    </location>
</feature>
<feature type="compositionally biased region" description="Low complexity" evidence="7">
    <location>
        <begin position="378"/>
        <end position="392"/>
    </location>
</feature>
<feature type="compositionally biased region" description="Low complexity" evidence="7">
    <location>
        <begin position="206"/>
        <end position="221"/>
    </location>
</feature>
<evidence type="ECO:0000256" key="2">
    <source>
        <dbReference type="ARBA" id="ARBA00004245"/>
    </source>
</evidence>
<feature type="compositionally biased region" description="Low complexity" evidence="7">
    <location>
        <begin position="310"/>
        <end position="319"/>
    </location>
</feature>
<feature type="compositionally biased region" description="Low complexity" evidence="7">
    <location>
        <begin position="237"/>
        <end position="248"/>
    </location>
</feature>
<feature type="compositionally biased region" description="Pro residues" evidence="7">
    <location>
        <begin position="454"/>
        <end position="463"/>
    </location>
</feature>
<feature type="compositionally biased region" description="Low complexity" evidence="7">
    <location>
        <begin position="908"/>
        <end position="919"/>
    </location>
</feature>
<feature type="region of interest" description="Disordered" evidence="7">
    <location>
        <begin position="183"/>
        <end position="627"/>
    </location>
</feature>
<feature type="compositionally biased region" description="Polar residues" evidence="7">
    <location>
        <begin position="893"/>
        <end position="907"/>
    </location>
</feature>
<dbReference type="InParanoid" id="A0A482X0N8"/>
<dbReference type="SMART" id="SM00153">
    <property type="entry name" value="VHP"/>
    <property type="match status" value="1"/>
</dbReference>
<keyword evidence="4" id="KW-0677">Repeat</keyword>
<feature type="region of interest" description="Disordered" evidence="7">
    <location>
        <begin position="10"/>
        <end position="30"/>
    </location>
</feature>
<feature type="compositionally biased region" description="Low complexity" evidence="7">
    <location>
        <begin position="501"/>
        <end position="515"/>
    </location>
</feature>
<keyword evidence="10" id="KW-1185">Reference proteome</keyword>
<sequence length="2442" mass="267592">MSDVAVDLKVDHSTGSSISSPVSSDTTASYSLAPSRELDYSDDNDENIKIKSQLRRLRDGQLHCERTLYFLLEKMDTVLREICILRADSHYLRRCASRTSSKKRKKTVTCTRYNRTDRYRSSACSDMVQFADKNSGGEACLEGDGESVVLRRMAAAAASASASAEEVRQQRIARYKEERRRQLAAQFGRRDAATAPSPLGDAAPIRTTRASRLRSAASLTTDVNGTSRNGLRKDVTLKTSPTVLSSSSESKERSAGTSPGMSSSSPRKERDKSAKRKSNLNRQLNSEQIVHSDTALPDDGVRRRSRPATSSGSNSSGLSKPAGRPWSALPTATHRHSAASLDSSSKRLTPPRKSAAADRGAIPDRDSDSRGPSRIPKKVASPSSVASSSSRESSPRHKSSSTRLSVSSQPAVDIGSPSASPSSRVVNGGTNGVDAIKPAVANHSGEVVASERSTPPPQPPPTSPAIAPSSHQLPTRWSWHTTTPVSILKRKTSQEEAPNQPSVSTSSAAAAAGGVAPPPVTFSPSVVDPAPSRRQGILKKHRSLDEAEVTRRRSCSPDTVEATDFRPILKNQRRSSLEELRNRTQSPEPQSILKRKTSREESMENSSSEPHSILKRKSSSVDSENSSSHITIAESVILSITKGAPPAQTTDEHVKPILKKKSFSGEEPPLEAGNSSDVPRPILKKKSSVDCEESEERHVKPILKLRRDSLGITNVEENAASCEREAETSSVSLSPLPILKKTDNESSSYNTPETTPRLRSVFWRNCEKTSPELTSSSSSSNFSKRRSLDISSVREEERVHRPVRPGSVAERIMNMESFLASEGCQDLSPKSPTFSPSGGALPKRRERDRFLTQPITAQEISNSKSWIPDSPQPTKPEELKTEEKIAASSSSSGINNQLNDVSAQQLKSTDSSSSVTADTNKMADENDDECGGGGGLVRSKSVSARASLFEAQMKKQAADEKKPPRKFNKGSVNRRSSQEGFSRFATQPVTFDEVEEAKRQNVNKDAQEGDGKEEDEADPSKLSLAERVKLFSQKTSEERLKPQDAPLLARSRSARFKTQPITDDEVTTAKGFINKPRLSKSTSGILVSGILKNIAEKSSGKSPSLNAKSKVANGDDDKSDPENNSAEDECSKTRSILKQSSSAVRIQQFDSEKPAVSQVHGVLKRDEVPSSRSSLHSILKSNVSKSVSSSDESSESDGERKVEKSSDLVDLLHKVEAAARDLNKEKARAQSLTDSSMNLRNLETNHSKIRRRRKGEAEEMSEGDTSSSGGREVRKINNEAIARRRQATIARQAAEKVKTNSSLNLSKSKSHTSVYAEDETMVLNGGGGGEAGMLSGGLRRCLTQPMPPQACDQVDEPTMTIAQRLAALQKSGESDWRKRISRLSACEDLPSININEAQEVLRQQLVSPPPPMVDLKAEATSNAASDRLSSRLDQLQTAAHGWKKRVEPSDAAQFSVAGRMAMSPTANVTPLTSPAPERKKRTPRAATFKGKHFKEVQSTPTSPEGSSPTDGETDTAFAPRVSVPKQMDEDFSSFFPTAQQQTDRLNVLDVDLDVLKSDTRQLLVQAKRVKVVRRHGASGNPLKVLAARTDLCSDYIEIRSGVAQREMRRLNVEKLSKNSTLAVEALAGLASKEDFTAVSLRKANTQSVHASVSTMLPYKDLMLLHVKGRRHVQTRLLFHWVGEFSNVIEKSRSADVAQHILTHKDLGCNASQIVSVGSSGTPRNQARFWELLGAGDELPTNYKGVEAGSLDEDEVYEAALVDTNMIYCVEDDALVPVQAAWGSIPRIEILNPGKILVFDFGTELYVWMGKNATLDKRKSAINLVEQLWSQGYDYSDCDISPVSAVERLGSHTDDADEEVKKGDRPGWGLLAKVTQHMETVLFREKFLDWPDFTRVIRTKRKSSKDRPGESLLELKPCDAEELMNYKFPAPDLELEGSHLGRGRTYFDEETRRHFEITTQSIKVWHINEFTTSEVPEESCSQLFTGDSYVIRWIYNITVTGRELSGQPSKHISTGRDRCVYLTWQGSAATLNDQGAAALLTVELDKEKGPQLRVPHHAEPPAFLALFHGAAVFHFGRKGEPRTNDEWRLFVCKGQENEEAALVEVACSIRSLRSRGSFLLVQKSAGQLYLWHGSKSLPHCRQVAAFAVDKLTDGDMAELGLGHLEEVGVKEIDEGSEPKEFFNGLGGCNRQLYVSLLNSKLSYDWTPRLFHMTSVLGQFKAVPVVPPCGHPTLANPFPYIQNDLYAASQPAMFLLDAEDVIWLWQGWIPSAEESGSGSGSGSDADEPDAGGPVSLGAGAWGVRWQAERRAAMATALDLWRLKRGAERASTGVQLAYAGLEPLHFTNLFPDWTDRDDIAEINIADGRKPGESLSVEAELARLTRSTYPLAQLLQRPLPEGVDPTRLENYLSPNDFQELLGMSKEEFLELPTWKQTNLKKTSGLF</sequence>
<dbReference type="GO" id="GO:0005737">
    <property type="term" value="C:cytoplasm"/>
    <property type="evidence" value="ECO:0007669"/>
    <property type="project" value="TreeGrafter"/>
</dbReference>
<gene>
    <name evidence="9" type="ORF">LSTR_LSTR000900</name>
</gene>
<dbReference type="Pfam" id="PF02209">
    <property type="entry name" value="VHP"/>
    <property type="match status" value="1"/>
</dbReference>
<feature type="region of interest" description="Disordered" evidence="7">
    <location>
        <begin position="661"/>
        <end position="696"/>
    </location>
</feature>
<dbReference type="SUPFAM" id="SSF55753">
    <property type="entry name" value="Actin depolymerizing proteins"/>
    <property type="match status" value="4"/>
</dbReference>
<comment type="caution">
    <text evidence="9">The sequence shown here is derived from an EMBL/GenBank/DDBJ whole genome shotgun (WGS) entry which is preliminary data.</text>
</comment>
<dbReference type="InterPro" id="IPR029006">
    <property type="entry name" value="ADF-H/Gelsolin-like_dom_sf"/>
</dbReference>
<dbReference type="GO" id="GO:0005546">
    <property type="term" value="F:phosphatidylinositol-4,5-bisphosphate binding"/>
    <property type="evidence" value="ECO:0007669"/>
    <property type="project" value="TreeGrafter"/>
</dbReference>
<dbReference type="SUPFAM" id="SSF47050">
    <property type="entry name" value="VHP, Villin headpiece domain"/>
    <property type="match status" value="1"/>
</dbReference>
<feature type="compositionally biased region" description="Low complexity" evidence="7">
    <location>
        <begin position="255"/>
        <end position="265"/>
    </location>
</feature>
<feature type="region of interest" description="Disordered" evidence="7">
    <location>
        <begin position="1225"/>
        <end position="1273"/>
    </location>
</feature>
<evidence type="ECO:0000259" key="8">
    <source>
        <dbReference type="PROSITE" id="PS51089"/>
    </source>
</evidence>
<feature type="region of interest" description="Disordered" evidence="7">
    <location>
        <begin position="822"/>
        <end position="1062"/>
    </location>
</feature>
<feature type="compositionally biased region" description="Low complexity" evidence="7">
    <location>
        <begin position="1170"/>
        <end position="1191"/>
    </location>
</feature>
<comment type="subcellular location">
    <subcellularLocation>
        <location evidence="2">Cytoplasm</location>
        <location evidence="2">Cytoskeleton</location>
    </subcellularLocation>
    <subcellularLocation>
        <location evidence="1">Membrane</location>
        <topology evidence="1">Peripheral membrane protein</topology>
    </subcellularLocation>
</comment>
<dbReference type="GO" id="GO:0051014">
    <property type="term" value="P:actin filament severing"/>
    <property type="evidence" value="ECO:0007669"/>
    <property type="project" value="TreeGrafter"/>
</dbReference>
<feature type="compositionally biased region" description="Polar residues" evidence="7">
    <location>
        <begin position="471"/>
        <end position="485"/>
    </location>
</feature>
<evidence type="ECO:0000256" key="7">
    <source>
        <dbReference type="SAM" id="MobiDB-lite"/>
    </source>
</evidence>
<dbReference type="PROSITE" id="PS51089">
    <property type="entry name" value="HP"/>
    <property type="match status" value="1"/>
</dbReference>
<feature type="compositionally biased region" description="Polar residues" evidence="7">
    <location>
        <begin position="970"/>
        <end position="989"/>
    </location>
</feature>
<dbReference type="OrthoDB" id="28894at2759"/>
<organism evidence="9 10">
    <name type="scientific">Laodelphax striatellus</name>
    <name type="common">Small brown planthopper</name>
    <name type="synonym">Delphax striatella</name>
    <dbReference type="NCBI Taxonomy" id="195883"/>
    <lineage>
        <taxon>Eukaryota</taxon>
        <taxon>Metazoa</taxon>
        <taxon>Ecdysozoa</taxon>
        <taxon>Arthropoda</taxon>
        <taxon>Hexapoda</taxon>
        <taxon>Insecta</taxon>
        <taxon>Pterygota</taxon>
        <taxon>Neoptera</taxon>
        <taxon>Paraneoptera</taxon>
        <taxon>Hemiptera</taxon>
        <taxon>Auchenorrhyncha</taxon>
        <taxon>Fulgoroidea</taxon>
        <taxon>Delphacidae</taxon>
        <taxon>Criomorphinae</taxon>
        <taxon>Laodelphax</taxon>
    </lineage>
</organism>
<evidence type="ECO:0000256" key="5">
    <source>
        <dbReference type="ARBA" id="ARBA00023136"/>
    </source>
</evidence>
<feature type="region of interest" description="Disordered" evidence="7">
    <location>
        <begin position="770"/>
        <end position="804"/>
    </location>
</feature>
<evidence type="ECO:0000256" key="6">
    <source>
        <dbReference type="ARBA" id="ARBA00023212"/>
    </source>
</evidence>
<feature type="compositionally biased region" description="Polar residues" evidence="7">
    <location>
        <begin position="1133"/>
        <end position="1149"/>
    </location>
</feature>
<feature type="compositionally biased region" description="Polar residues" evidence="7">
    <location>
        <begin position="1230"/>
        <end position="1244"/>
    </location>
</feature>
<dbReference type="InterPro" id="IPR007122">
    <property type="entry name" value="Villin/Gelsolin"/>
</dbReference>
<keyword evidence="6" id="KW-0206">Cytoskeleton</keyword>
<evidence type="ECO:0000313" key="9">
    <source>
        <dbReference type="EMBL" id="RZF39379.1"/>
    </source>
</evidence>
<feature type="compositionally biased region" description="Basic and acidic residues" evidence="7">
    <location>
        <begin position="786"/>
        <end position="800"/>
    </location>
</feature>
<feature type="compositionally biased region" description="Low complexity" evidence="7">
    <location>
        <begin position="1498"/>
        <end position="1509"/>
    </location>
</feature>
<feature type="compositionally biased region" description="Polar residues" evidence="7">
    <location>
        <begin position="853"/>
        <end position="865"/>
    </location>
</feature>
<dbReference type="FunFam" id="1.10.950.10:FF:000003">
    <property type="entry name" value="supervillin isoform X2"/>
    <property type="match status" value="1"/>
</dbReference>
<feature type="compositionally biased region" description="Basic and acidic residues" evidence="7">
    <location>
        <begin position="875"/>
        <end position="885"/>
    </location>
</feature>
<dbReference type="SMART" id="SM00262">
    <property type="entry name" value="GEL"/>
    <property type="match status" value="4"/>
</dbReference>
<dbReference type="STRING" id="195883.A0A482X0N8"/>
<feature type="region of interest" description="Disordered" evidence="7">
    <location>
        <begin position="1096"/>
        <end position="1206"/>
    </location>
</feature>
<feature type="region of interest" description="Disordered" evidence="7">
    <location>
        <begin position="1463"/>
        <end position="1516"/>
    </location>
</feature>
<dbReference type="GO" id="GO:0015629">
    <property type="term" value="C:actin cytoskeleton"/>
    <property type="evidence" value="ECO:0007669"/>
    <property type="project" value="TreeGrafter"/>
</dbReference>
<reference evidence="9 10" key="1">
    <citation type="journal article" date="2017" name="Gigascience">
        <title>Genome sequence of the small brown planthopper, Laodelphax striatellus.</title>
        <authorList>
            <person name="Zhu J."/>
            <person name="Jiang F."/>
            <person name="Wang X."/>
            <person name="Yang P."/>
            <person name="Bao Y."/>
            <person name="Zhao W."/>
            <person name="Wang W."/>
            <person name="Lu H."/>
            <person name="Wang Q."/>
            <person name="Cui N."/>
            <person name="Li J."/>
            <person name="Chen X."/>
            <person name="Luo L."/>
            <person name="Yu J."/>
            <person name="Kang L."/>
            <person name="Cui F."/>
        </authorList>
    </citation>
    <scope>NUCLEOTIDE SEQUENCE [LARGE SCALE GENOMIC DNA]</scope>
    <source>
        <strain evidence="9">Lst14</strain>
    </source>
</reference>
<name>A0A482X0N8_LAOST</name>
<feature type="compositionally biased region" description="Polar residues" evidence="7">
    <location>
        <begin position="280"/>
        <end position="291"/>
    </location>
</feature>
<dbReference type="GO" id="GO:0016020">
    <property type="term" value="C:membrane"/>
    <property type="evidence" value="ECO:0007669"/>
    <property type="project" value="UniProtKB-SubCell"/>
</dbReference>
<dbReference type="PANTHER" id="PTHR11977:SF45">
    <property type="entry name" value="SUPERVILLIN"/>
    <property type="match status" value="1"/>
</dbReference>